<keyword evidence="4" id="KW-0472">Membrane</keyword>
<evidence type="ECO:0000313" key="9">
    <source>
        <dbReference type="Proteomes" id="UP000005391"/>
    </source>
</evidence>
<protein>
    <submittedName>
        <fullName evidence="8">SusD family protein</fullName>
    </submittedName>
</protein>
<dbReference type="EMBL" id="AEOH01000032">
    <property type="protein sequence ID" value="EFS97614.1"/>
    <property type="molecule type" value="Genomic_DNA"/>
</dbReference>
<evidence type="ECO:0000256" key="2">
    <source>
        <dbReference type="ARBA" id="ARBA00006275"/>
    </source>
</evidence>
<dbReference type="InterPro" id="IPR033985">
    <property type="entry name" value="SusD-like_N"/>
</dbReference>
<reference evidence="8 9" key="1">
    <citation type="submission" date="2010-10" db="EMBL/GenBank/DDBJ databases">
        <authorList>
            <person name="Muzny D."/>
            <person name="Qin X."/>
            <person name="Deng J."/>
            <person name="Jiang H."/>
            <person name="Liu Y."/>
            <person name="Qu J."/>
            <person name="Song X.-Z."/>
            <person name="Zhang L."/>
            <person name="Thornton R."/>
            <person name="Coyle M."/>
            <person name="Francisco L."/>
            <person name="Jackson L."/>
            <person name="Javaid M."/>
            <person name="Korchina V."/>
            <person name="Kovar C."/>
            <person name="Mata R."/>
            <person name="Mathew T."/>
            <person name="Ngo R."/>
            <person name="Nguyen L."/>
            <person name="Nguyen N."/>
            <person name="Okwuonu G."/>
            <person name="Ongeri F."/>
            <person name="Pham C."/>
            <person name="Simmons D."/>
            <person name="Wilczek-Boney K."/>
            <person name="Hale W."/>
            <person name="Jakkamsetti A."/>
            <person name="Pham P."/>
            <person name="Ruth R."/>
            <person name="San Lucas F."/>
            <person name="Warren J."/>
            <person name="Zhang J."/>
            <person name="Zhao Z."/>
            <person name="Zhou C."/>
            <person name="Zhu D."/>
            <person name="Lee S."/>
            <person name="Bess C."/>
            <person name="Blankenburg K."/>
            <person name="Forbes L."/>
            <person name="Fu Q."/>
            <person name="Gubbala S."/>
            <person name="Hirani K."/>
            <person name="Jayaseelan J.C."/>
            <person name="Lara F."/>
            <person name="Munidasa M."/>
            <person name="Palculict T."/>
            <person name="Patil S."/>
            <person name="Pu L.-L."/>
            <person name="Saada N."/>
            <person name="Tang L."/>
            <person name="Weissenberger G."/>
            <person name="Zhu Y."/>
            <person name="Hemphill L."/>
            <person name="Shang Y."/>
            <person name="Youmans B."/>
            <person name="Ayvaz T."/>
            <person name="Ross M."/>
            <person name="Santibanez J."/>
            <person name="Aqrawi P."/>
            <person name="Gross S."/>
            <person name="Joshi V."/>
            <person name="Fowler G."/>
            <person name="Nazareth L."/>
            <person name="Reid J."/>
            <person name="Worley K."/>
            <person name="Petrosino J."/>
            <person name="Highlander S."/>
            <person name="Gibbs R."/>
        </authorList>
    </citation>
    <scope>NUCLEOTIDE SEQUENCE [LARGE SCALE GENOMIC DNA]</scope>
    <source>
        <strain evidence="8 9">F0287</strain>
    </source>
</reference>
<dbReference type="AlphaFoldDB" id="E4MRS6"/>
<dbReference type="Pfam" id="PF07980">
    <property type="entry name" value="SusD_RagB"/>
    <property type="match status" value="1"/>
</dbReference>
<dbReference type="RefSeq" id="WP_002673078.1">
    <property type="nucleotide sequence ID" value="NZ_GL573160.1"/>
</dbReference>
<evidence type="ECO:0000256" key="4">
    <source>
        <dbReference type="ARBA" id="ARBA00023136"/>
    </source>
</evidence>
<feature type="domain" description="RagB/SusD" evidence="6">
    <location>
        <begin position="358"/>
        <end position="643"/>
    </location>
</feature>
<comment type="subcellular location">
    <subcellularLocation>
        <location evidence="1">Cell outer membrane</location>
    </subcellularLocation>
</comment>
<dbReference type="GO" id="GO:0009279">
    <property type="term" value="C:cell outer membrane"/>
    <property type="evidence" value="ECO:0007669"/>
    <property type="project" value="UniProtKB-SubCell"/>
</dbReference>
<keyword evidence="5" id="KW-0998">Cell outer membrane</keyword>
<dbReference type="SUPFAM" id="SSF48452">
    <property type="entry name" value="TPR-like"/>
    <property type="match status" value="1"/>
</dbReference>
<dbReference type="InterPro" id="IPR011990">
    <property type="entry name" value="TPR-like_helical_dom_sf"/>
</dbReference>
<dbReference type="Pfam" id="PF14322">
    <property type="entry name" value="SusD-like_3"/>
    <property type="match status" value="1"/>
</dbReference>
<name>E4MRS6_CAPOC</name>
<dbReference type="HOGENOM" id="CLU_015553_0_3_10"/>
<comment type="caution">
    <text evidence="8">The sequence shown here is derived from an EMBL/GenBank/DDBJ whole genome shotgun (WGS) entry which is preliminary data.</text>
</comment>
<organism evidence="8 9">
    <name type="scientific">Capnocytophaga ochracea F0287</name>
    <dbReference type="NCBI Taxonomy" id="873517"/>
    <lineage>
        <taxon>Bacteria</taxon>
        <taxon>Pseudomonadati</taxon>
        <taxon>Bacteroidota</taxon>
        <taxon>Flavobacteriia</taxon>
        <taxon>Flavobacteriales</taxon>
        <taxon>Flavobacteriaceae</taxon>
        <taxon>Capnocytophaga</taxon>
    </lineage>
</organism>
<dbReference type="InterPro" id="IPR012944">
    <property type="entry name" value="SusD_RagB_dom"/>
</dbReference>
<gene>
    <name evidence="8" type="ORF">HMPREF1977_1086</name>
</gene>
<feature type="domain" description="SusD-like N-terminal" evidence="7">
    <location>
        <begin position="107"/>
        <end position="227"/>
    </location>
</feature>
<accession>E4MRS6</accession>
<evidence type="ECO:0000259" key="7">
    <source>
        <dbReference type="Pfam" id="PF14322"/>
    </source>
</evidence>
<sequence>MEFFNKIQHKFARLLLVVIIVLMNIKCSDYLDVVPPEQAGLADATKDYDSSLKFLYSCYAGVTSPYGYSGLEAGSDEFVLPPLWNEGMHRILYNTNAADSPSDGWRWGNNYYKFIGQTHLFLSQVDNAKEVSADEKREWKAEANFLLAYYHMMLLSMYGPCPITDSYVPMNTDVKDYKGRYHFDYVVNWVVNKFDEAAVNLPAKRTDEKWGRATSTIAKALKARLLLYAASPLWNGKFPYPNWKNTNFETPGYGYELVSHTYDIQKWERAKTACQEALDLALGEGGISLLKDEEMYTRESISLPYVPGVDETTTAGKAFLKKVMLMRYLLTTRYSEGNHEIIWGSADQSNWIYGALPHHIFTRANGQNVGYYSGISPVVNTSIAYFYTKNGKRPAHDGSFAQESEWFTSANIPGRTDIIKLNVNREPRFYAWFAFDGGDYGNKLDRGNPLRIYLRDGDKQGYNPVKYQRDNNVTGYFTQKGIMPKLTFDANGGWNLESKPRPLIRLAELYLNLAECEAALGDNVNAISHLNVIRERAGVPDITTADLSIMSITDWVRNERFIELWGEGHRYYDIRRWMIAPETMGAGKRMGLNAYGKVNPTFEEFNTLSPIKQSFVWNNRMYLLPIYSSEIYKNPQLVQAPGY</sequence>
<proteinExistence type="inferred from homology"/>
<evidence type="ECO:0000256" key="3">
    <source>
        <dbReference type="ARBA" id="ARBA00022729"/>
    </source>
</evidence>
<dbReference type="Gene3D" id="1.25.40.390">
    <property type="match status" value="1"/>
</dbReference>
<comment type="similarity">
    <text evidence="2">Belongs to the SusD family.</text>
</comment>
<evidence type="ECO:0000259" key="6">
    <source>
        <dbReference type="Pfam" id="PF07980"/>
    </source>
</evidence>
<dbReference type="Proteomes" id="UP000005391">
    <property type="component" value="Unassembled WGS sequence"/>
</dbReference>
<dbReference type="eggNOG" id="COG0614">
    <property type="taxonomic scope" value="Bacteria"/>
</dbReference>
<evidence type="ECO:0000256" key="5">
    <source>
        <dbReference type="ARBA" id="ARBA00023237"/>
    </source>
</evidence>
<keyword evidence="3" id="KW-0732">Signal</keyword>
<evidence type="ECO:0000313" key="8">
    <source>
        <dbReference type="EMBL" id="EFS97614.1"/>
    </source>
</evidence>
<evidence type="ECO:0000256" key="1">
    <source>
        <dbReference type="ARBA" id="ARBA00004442"/>
    </source>
</evidence>